<dbReference type="GO" id="GO:0004222">
    <property type="term" value="F:metalloendopeptidase activity"/>
    <property type="evidence" value="ECO:0007669"/>
    <property type="project" value="TreeGrafter"/>
</dbReference>
<dbReference type="RefSeq" id="WP_166397146.1">
    <property type="nucleotide sequence ID" value="NZ_CP045121.1"/>
</dbReference>
<dbReference type="InterPro" id="IPR050570">
    <property type="entry name" value="Cell_wall_metabolism_enzyme"/>
</dbReference>
<name>A0A6G8PZ80_9ACTN</name>
<feature type="compositionally biased region" description="Low complexity" evidence="1">
    <location>
        <begin position="351"/>
        <end position="372"/>
    </location>
</feature>
<dbReference type="Gene3D" id="2.70.70.10">
    <property type="entry name" value="Glucose Permease (Domain IIA)"/>
    <property type="match status" value="1"/>
</dbReference>
<feature type="compositionally biased region" description="Low complexity" evidence="1">
    <location>
        <begin position="91"/>
        <end position="110"/>
    </location>
</feature>
<reference evidence="3 4" key="1">
    <citation type="submission" date="2019-10" db="EMBL/GenBank/DDBJ databases">
        <title>Rubrobacter sp nov SCSIO 52915 isolated from a deep-sea sediment in the South China Sea.</title>
        <authorList>
            <person name="Chen R.W."/>
        </authorList>
    </citation>
    <scope>NUCLEOTIDE SEQUENCE [LARGE SCALE GENOMIC DNA]</scope>
    <source>
        <strain evidence="3 4">SCSIO 52915</strain>
    </source>
</reference>
<accession>A0A6G8PZ80</accession>
<feature type="region of interest" description="Disordered" evidence="1">
    <location>
        <begin position="76"/>
        <end position="135"/>
    </location>
</feature>
<dbReference type="PANTHER" id="PTHR21666:SF270">
    <property type="entry name" value="MUREIN HYDROLASE ACTIVATOR ENVC"/>
    <property type="match status" value="1"/>
</dbReference>
<evidence type="ECO:0000313" key="3">
    <source>
        <dbReference type="EMBL" id="QIN79480.1"/>
    </source>
</evidence>
<evidence type="ECO:0000313" key="4">
    <source>
        <dbReference type="Proteomes" id="UP000502706"/>
    </source>
</evidence>
<keyword evidence="4" id="KW-1185">Reference proteome</keyword>
<feature type="region of interest" description="Disordered" evidence="1">
    <location>
        <begin position="305"/>
        <end position="398"/>
    </location>
</feature>
<dbReference type="EMBL" id="CP045121">
    <property type="protein sequence ID" value="QIN79480.1"/>
    <property type="molecule type" value="Genomic_DNA"/>
</dbReference>
<evidence type="ECO:0000259" key="2">
    <source>
        <dbReference type="Pfam" id="PF01551"/>
    </source>
</evidence>
<dbReference type="SUPFAM" id="SSF51261">
    <property type="entry name" value="Duplicated hybrid motif"/>
    <property type="match status" value="1"/>
</dbReference>
<proteinExistence type="predicted"/>
<dbReference type="InterPro" id="IPR011055">
    <property type="entry name" value="Dup_hybrid_motif"/>
</dbReference>
<feature type="domain" description="M23ase beta-sheet core" evidence="2">
    <location>
        <begin position="163"/>
        <end position="270"/>
    </location>
</feature>
<evidence type="ECO:0000256" key="1">
    <source>
        <dbReference type="SAM" id="MobiDB-lite"/>
    </source>
</evidence>
<gene>
    <name evidence="3" type="ORF">GBA65_14225</name>
</gene>
<dbReference type="KEGG" id="rmar:GBA65_14225"/>
<dbReference type="PANTHER" id="PTHR21666">
    <property type="entry name" value="PEPTIDASE-RELATED"/>
    <property type="match status" value="1"/>
</dbReference>
<dbReference type="Pfam" id="PF01551">
    <property type="entry name" value="Peptidase_M23"/>
    <property type="match status" value="1"/>
</dbReference>
<protein>
    <submittedName>
        <fullName evidence="3">Peptidoglycan DD-metalloendopeptidase family protein</fullName>
    </submittedName>
</protein>
<dbReference type="CDD" id="cd12797">
    <property type="entry name" value="M23_peptidase"/>
    <property type="match status" value="1"/>
</dbReference>
<feature type="compositionally biased region" description="Basic residues" evidence="1">
    <location>
        <begin position="373"/>
        <end position="398"/>
    </location>
</feature>
<dbReference type="AlphaFoldDB" id="A0A6G8PZ80"/>
<dbReference type="Proteomes" id="UP000502706">
    <property type="component" value="Chromosome"/>
</dbReference>
<dbReference type="InterPro" id="IPR016047">
    <property type="entry name" value="M23ase_b-sheet_dom"/>
</dbReference>
<sequence>MLTYPRFAKACYVFFAVAVLAAVLKLSISGAETGLLRMLPAVPTASAVEPAATSAIGPEDPRLGGFMQAGEAESFEAALTRPAPREDEPEGAAGDPAAPSGDGPSDDASAVFRRPSLERDPASEPVCGDLGDVPRSSRVVFPLPEEYFDSYDDTWGAARPQGGHEGSDLMSPAGTPEFAVTDGRLVAVAGSNENGWNRLGGYAVMLEAAYDVGPIKKGDLFYYAHLDRESSLPVGTEVRAGQKIGTVGDTGEGPEVTRGKFPPHLHLGWYDAELSEDRSEAESGAMNPYPMLLWLERNGGAVSGGTDAAYCQAPRARTPPPRPASPTGPPRPPPARGQTSTPAATPPAPPLGVAATGMNARGTAAETGTRARTAAKARARAARPRRRNRPRRRRRSSR</sequence>
<organism evidence="3 4">
    <name type="scientific">Rubrobacter marinus</name>
    <dbReference type="NCBI Taxonomy" id="2653852"/>
    <lineage>
        <taxon>Bacteria</taxon>
        <taxon>Bacillati</taxon>
        <taxon>Actinomycetota</taxon>
        <taxon>Rubrobacteria</taxon>
        <taxon>Rubrobacterales</taxon>
        <taxon>Rubrobacteraceae</taxon>
        <taxon>Rubrobacter</taxon>
    </lineage>
</organism>
<feature type="compositionally biased region" description="Pro residues" evidence="1">
    <location>
        <begin position="317"/>
        <end position="335"/>
    </location>
</feature>